<evidence type="ECO:0000256" key="1">
    <source>
        <dbReference type="SAM" id="MobiDB-lite"/>
    </source>
</evidence>
<sequence>MSDDDEYSSEEKREKQSGRCLFDDRDGDTEDEDHRRKEDGELARTRLQRLEESDTRKNAFSDPKGKGDGAKGGPNRGRGDARGLLWGAGTGSRGSDRIWGDSESTILRVLEEVWGMFMAKTSSSSRYLFQKFYVCRGCDLSGSLTSGAYMIRLKCQQTIVTALGDEPSTLPPTPPPLPNKQQAKGKHRRKTDLLKGVGGGATTPPSDDDSNTGVGL</sequence>
<dbReference type="EMBL" id="BPLQ01000493">
    <property type="protein sequence ID" value="GIX72090.1"/>
    <property type="molecule type" value="Genomic_DNA"/>
</dbReference>
<feature type="compositionally biased region" description="Pro residues" evidence="1">
    <location>
        <begin position="169"/>
        <end position="178"/>
    </location>
</feature>
<organism evidence="2 3">
    <name type="scientific">Caerostris darwini</name>
    <dbReference type="NCBI Taxonomy" id="1538125"/>
    <lineage>
        <taxon>Eukaryota</taxon>
        <taxon>Metazoa</taxon>
        <taxon>Ecdysozoa</taxon>
        <taxon>Arthropoda</taxon>
        <taxon>Chelicerata</taxon>
        <taxon>Arachnida</taxon>
        <taxon>Araneae</taxon>
        <taxon>Araneomorphae</taxon>
        <taxon>Entelegynae</taxon>
        <taxon>Araneoidea</taxon>
        <taxon>Araneidae</taxon>
        <taxon>Caerostris</taxon>
    </lineage>
</organism>
<feature type="region of interest" description="Disordered" evidence="1">
    <location>
        <begin position="1"/>
        <end position="98"/>
    </location>
</feature>
<gene>
    <name evidence="2" type="ORF">CDAR_416581</name>
</gene>
<reference evidence="2 3" key="1">
    <citation type="submission" date="2021-06" db="EMBL/GenBank/DDBJ databases">
        <title>Caerostris darwini draft genome.</title>
        <authorList>
            <person name="Kono N."/>
            <person name="Arakawa K."/>
        </authorList>
    </citation>
    <scope>NUCLEOTIDE SEQUENCE [LARGE SCALE GENOMIC DNA]</scope>
</reference>
<dbReference type="Proteomes" id="UP001054837">
    <property type="component" value="Unassembled WGS sequence"/>
</dbReference>
<dbReference type="AlphaFoldDB" id="A0AAV4MJT2"/>
<evidence type="ECO:0000313" key="3">
    <source>
        <dbReference type="Proteomes" id="UP001054837"/>
    </source>
</evidence>
<feature type="compositionally biased region" description="Basic and acidic residues" evidence="1">
    <location>
        <begin position="9"/>
        <end position="24"/>
    </location>
</feature>
<keyword evidence="3" id="KW-1185">Reference proteome</keyword>
<feature type="region of interest" description="Disordered" evidence="1">
    <location>
        <begin position="165"/>
        <end position="216"/>
    </location>
</feature>
<proteinExistence type="predicted"/>
<name>A0AAV4MJT2_9ARAC</name>
<evidence type="ECO:0000313" key="2">
    <source>
        <dbReference type="EMBL" id="GIX72090.1"/>
    </source>
</evidence>
<protein>
    <submittedName>
        <fullName evidence="2">Uncharacterized protein</fullName>
    </submittedName>
</protein>
<comment type="caution">
    <text evidence="2">The sequence shown here is derived from an EMBL/GenBank/DDBJ whole genome shotgun (WGS) entry which is preliminary data.</text>
</comment>
<feature type="compositionally biased region" description="Basic and acidic residues" evidence="1">
    <location>
        <begin position="32"/>
        <end position="69"/>
    </location>
</feature>
<accession>A0AAV4MJT2</accession>